<evidence type="ECO:0000313" key="2">
    <source>
        <dbReference type="EMBL" id="KAF9513138.1"/>
    </source>
</evidence>
<evidence type="ECO:0000313" key="3">
    <source>
        <dbReference type="Proteomes" id="UP000886523"/>
    </source>
</evidence>
<dbReference type="EMBL" id="MU128977">
    <property type="protein sequence ID" value="KAF9513138.1"/>
    <property type="molecule type" value="Genomic_DNA"/>
</dbReference>
<gene>
    <name evidence="2" type="ORF">BS47DRAFT_1344678</name>
</gene>
<dbReference type="AlphaFoldDB" id="A0A9P6AW93"/>
<proteinExistence type="predicted"/>
<name>A0A9P6AW93_9AGAM</name>
<protein>
    <submittedName>
        <fullName evidence="2">Uncharacterized protein</fullName>
    </submittedName>
</protein>
<evidence type="ECO:0000256" key="1">
    <source>
        <dbReference type="SAM" id="MobiDB-lite"/>
    </source>
</evidence>
<feature type="region of interest" description="Disordered" evidence="1">
    <location>
        <begin position="164"/>
        <end position="186"/>
    </location>
</feature>
<accession>A0A9P6AW93</accession>
<organism evidence="2 3">
    <name type="scientific">Hydnum rufescens UP504</name>
    <dbReference type="NCBI Taxonomy" id="1448309"/>
    <lineage>
        <taxon>Eukaryota</taxon>
        <taxon>Fungi</taxon>
        <taxon>Dikarya</taxon>
        <taxon>Basidiomycota</taxon>
        <taxon>Agaricomycotina</taxon>
        <taxon>Agaricomycetes</taxon>
        <taxon>Cantharellales</taxon>
        <taxon>Hydnaceae</taxon>
        <taxon>Hydnum</taxon>
    </lineage>
</organism>
<dbReference type="Proteomes" id="UP000886523">
    <property type="component" value="Unassembled WGS sequence"/>
</dbReference>
<feature type="compositionally biased region" description="Basic and acidic residues" evidence="1">
    <location>
        <begin position="173"/>
        <end position="182"/>
    </location>
</feature>
<sequence>MPATSKREISLPKVSDTVVSKMSAVRSASFTNNTNPQVLRAVNYVHTRPQKNPIEPTIIISGTSPSPSSALEPDLVRGPLTAQKKAPLVIDLTDDKAAEAASSNTRNPLLPIVNRAPKERSRLSVTFANESTVHSPPNSAPIEIPSPGLGTKYQSSILMAHVHPKKPPYVPTVKKESREKSKGTSGGSLEFYEEITSILTQISKRIVDSKMNEFKSIRHNVLLSRNSILGGIQADLEECRIVWYDNIRTPRSQTTPYFITTASWSLIRSTRLLEAD</sequence>
<reference evidence="2" key="1">
    <citation type="journal article" date="2020" name="Nat. Commun.">
        <title>Large-scale genome sequencing of mycorrhizal fungi provides insights into the early evolution of symbiotic traits.</title>
        <authorList>
            <person name="Miyauchi S."/>
            <person name="Kiss E."/>
            <person name="Kuo A."/>
            <person name="Drula E."/>
            <person name="Kohler A."/>
            <person name="Sanchez-Garcia M."/>
            <person name="Morin E."/>
            <person name="Andreopoulos B."/>
            <person name="Barry K.W."/>
            <person name="Bonito G."/>
            <person name="Buee M."/>
            <person name="Carver A."/>
            <person name="Chen C."/>
            <person name="Cichocki N."/>
            <person name="Clum A."/>
            <person name="Culley D."/>
            <person name="Crous P.W."/>
            <person name="Fauchery L."/>
            <person name="Girlanda M."/>
            <person name="Hayes R.D."/>
            <person name="Keri Z."/>
            <person name="LaButti K."/>
            <person name="Lipzen A."/>
            <person name="Lombard V."/>
            <person name="Magnuson J."/>
            <person name="Maillard F."/>
            <person name="Murat C."/>
            <person name="Nolan M."/>
            <person name="Ohm R.A."/>
            <person name="Pangilinan J."/>
            <person name="Pereira M.F."/>
            <person name="Perotto S."/>
            <person name="Peter M."/>
            <person name="Pfister S."/>
            <person name="Riley R."/>
            <person name="Sitrit Y."/>
            <person name="Stielow J.B."/>
            <person name="Szollosi G."/>
            <person name="Zifcakova L."/>
            <person name="Stursova M."/>
            <person name="Spatafora J.W."/>
            <person name="Tedersoo L."/>
            <person name="Vaario L.M."/>
            <person name="Yamada A."/>
            <person name="Yan M."/>
            <person name="Wang P."/>
            <person name="Xu J."/>
            <person name="Bruns T."/>
            <person name="Baldrian P."/>
            <person name="Vilgalys R."/>
            <person name="Dunand C."/>
            <person name="Henrissat B."/>
            <person name="Grigoriev I.V."/>
            <person name="Hibbett D."/>
            <person name="Nagy L.G."/>
            <person name="Martin F.M."/>
        </authorList>
    </citation>
    <scope>NUCLEOTIDE SEQUENCE</scope>
    <source>
        <strain evidence="2">UP504</strain>
    </source>
</reference>
<keyword evidence="3" id="KW-1185">Reference proteome</keyword>
<comment type="caution">
    <text evidence="2">The sequence shown here is derived from an EMBL/GenBank/DDBJ whole genome shotgun (WGS) entry which is preliminary data.</text>
</comment>